<dbReference type="Proteomes" id="UP001619911">
    <property type="component" value="Unassembled WGS sequence"/>
</dbReference>
<dbReference type="EMBL" id="JAUIYO010000001">
    <property type="protein sequence ID" value="MFK2824174.1"/>
    <property type="molecule type" value="Genomic_DNA"/>
</dbReference>
<sequence>MNPWDPVYPYPGYYPYHSPAAYPGHTASPAGYPGYTVSPPRYSQLSGDLWNHPLYQMQMPQGPYQMYPSASSASQNAPASKSGSQLLLQSFKNKDGTFDIGKAVDTAGMMVNTVSQLSNVVSGIVKTFKA</sequence>
<dbReference type="Pfam" id="PF14179">
    <property type="entry name" value="YppG"/>
    <property type="match status" value="1"/>
</dbReference>
<gene>
    <name evidence="1" type="ORF">QYG89_00515</name>
</gene>
<evidence type="ECO:0000313" key="2">
    <source>
        <dbReference type="Proteomes" id="UP001619911"/>
    </source>
</evidence>
<comment type="caution">
    <text evidence="1">The sequence shown here is derived from an EMBL/GenBank/DDBJ whole genome shotgun (WGS) entry which is preliminary data.</text>
</comment>
<dbReference type="RefSeq" id="WP_404313677.1">
    <property type="nucleotide sequence ID" value="NZ_JAUIYO010000001.1"/>
</dbReference>
<evidence type="ECO:0000313" key="1">
    <source>
        <dbReference type="EMBL" id="MFK2824174.1"/>
    </source>
</evidence>
<dbReference type="InterPro" id="IPR025555">
    <property type="entry name" value="YppG"/>
</dbReference>
<accession>A0ABW8I3X9</accession>
<name>A0ABW8I3X9_9BACI</name>
<keyword evidence="2" id="KW-1185">Reference proteome</keyword>
<reference evidence="1 2" key="1">
    <citation type="submission" date="2023-07" db="EMBL/GenBank/DDBJ databases">
        <title>Bacillus lucianemedeirus sp. nov, a new species isolated from an immunobiological production facility.</title>
        <authorList>
            <person name="Costa L.V."/>
            <person name="Miranda R.V.S.L."/>
            <person name="Brandao M.L.L."/>
            <person name="Reis C.M.F."/>
            <person name="Frazao A.M."/>
            <person name="Cruz F.V."/>
            <person name="Baio P.V.P."/>
            <person name="Veras J.F.C."/>
            <person name="Ramos J.N."/>
            <person name="Vieira V."/>
        </authorList>
    </citation>
    <scope>NUCLEOTIDE SEQUENCE [LARGE SCALE GENOMIC DNA]</scope>
    <source>
        <strain evidence="1 2">B190/17</strain>
    </source>
</reference>
<proteinExistence type="predicted"/>
<protein>
    <submittedName>
        <fullName evidence="1">YppG family protein</fullName>
    </submittedName>
</protein>
<organism evidence="1 2">
    <name type="scientific">Bacillus lumedeiriae</name>
    <dbReference type="NCBI Taxonomy" id="3058829"/>
    <lineage>
        <taxon>Bacteria</taxon>
        <taxon>Bacillati</taxon>
        <taxon>Bacillota</taxon>
        <taxon>Bacilli</taxon>
        <taxon>Bacillales</taxon>
        <taxon>Bacillaceae</taxon>
        <taxon>Bacillus</taxon>
    </lineage>
</organism>